<dbReference type="Proteomes" id="UP000046395">
    <property type="component" value="Unassembled WGS sequence"/>
</dbReference>
<reference evidence="11" key="1">
    <citation type="submission" date="2019-12" db="UniProtKB">
        <authorList>
            <consortium name="WormBaseParasite"/>
        </authorList>
    </citation>
    <scope>IDENTIFICATION</scope>
</reference>
<keyword evidence="8" id="KW-0479">Metal-binding</keyword>
<protein>
    <recommendedName>
        <fullName evidence="6">ADP-ribosylation factor-like protein 2</fullName>
    </recommendedName>
</protein>
<evidence type="ECO:0000256" key="5">
    <source>
        <dbReference type="ARBA" id="ARBA00023288"/>
    </source>
</evidence>
<dbReference type="InterPro" id="IPR027417">
    <property type="entry name" value="P-loop_NTPase"/>
</dbReference>
<dbReference type="PRINTS" id="PR00328">
    <property type="entry name" value="SAR1GTPBP"/>
</dbReference>
<evidence type="ECO:0000256" key="1">
    <source>
        <dbReference type="ARBA" id="ARBA00010290"/>
    </source>
</evidence>
<dbReference type="SMART" id="SM00178">
    <property type="entry name" value="SAR"/>
    <property type="match status" value="1"/>
</dbReference>
<organism evidence="10 11">
    <name type="scientific">Trichuris muris</name>
    <name type="common">Mouse whipworm</name>
    <dbReference type="NCBI Taxonomy" id="70415"/>
    <lineage>
        <taxon>Eukaryota</taxon>
        <taxon>Metazoa</taxon>
        <taxon>Ecdysozoa</taxon>
        <taxon>Nematoda</taxon>
        <taxon>Enoplea</taxon>
        <taxon>Dorylaimia</taxon>
        <taxon>Trichinellida</taxon>
        <taxon>Trichuridae</taxon>
        <taxon>Trichuris</taxon>
    </lineage>
</organism>
<dbReference type="Pfam" id="PF00025">
    <property type="entry name" value="Arf"/>
    <property type="match status" value="1"/>
</dbReference>
<evidence type="ECO:0000256" key="7">
    <source>
        <dbReference type="PIRSR" id="PIRSR606689-1"/>
    </source>
</evidence>
<dbReference type="Gene3D" id="3.40.50.300">
    <property type="entry name" value="P-loop containing nucleotide triphosphate hydrolases"/>
    <property type="match status" value="1"/>
</dbReference>
<dbReference type="GO" id="GO:0003924">
    <property type="term" value="F:GTPase activity"/>
    <property type="evidence" value="ECO:0007669"/>
    <property type="project" value="InterPro"/>
</dbReference>
<feature type="binding site" evidence="7">
    <location>
        <begin position="125"/>
        <end position="128"/>
    </location>
    <ligand>
        <name>GTP</name>
        <dbReference type="ChEBI" id="CHEBI:37565"/>
    </ligand>
</feature>
<evidence type="ECO:0000256" key="9">
    <source>
        <dbReference type="RuleBase" id="RU003925"/>
    </source>
</evidence>
<evidence type="ECO:0000256" key="4">
    <source>
        <dbReference type="ARBA" id="ARBA00023134"/>
    </source>
</evidence>
<dbReference type="AlphaFoldDB" id="A0A5S6R048"/>
<dbReference type="PROSITE" id="PS51417">
    <property type="entry name" value="ARF"/>
    <property type="match status" value="1"/>
</dbReference>
<dbReference type="GO" id="GO:0005525">
    <property type="term" value="F:GTP binding"/>
    <property type="evidence" value="ECO:0007669"/>
    <property type="project" value="UniProtKB-KW"/>
</dbReference>
<dbReference type="SUPFAM" id="SSF52540">
    <property type="entry name" value="P-loop containing nucleoside triphosphate hydrolases"/>
    <property type="match status" value="1"/>
</dbReference>
<feature type="binding site" evidence="8">
    <location>
        <position position="30"/>
    </location>
    <ligand>
        <name>Mg(2+)</name>
        <dbReference type="ChEBI" id="CHEBI:18420"/>
    </ligand>
</feature>
<accession>A0A5S6R048</accession>
<dbReference type="SMART" id="SM00175">
    <property type="entry name" value="RAB"/>
    <property type="match status" value="1"/>
</dbReference>
<keyword evidence="4 7" id="KW-0342">GTP-binding</keyword>
<keyword evidence="5" id="KW-0449">Lipoprotein</keyword>
<dbReference type="GO" id="GO:0046872">
    <property type="term" value="F:metal ion binding"/>
    <property type="evidence" value="ECO:0007669"/>
    <property type="project" value="UniProtKB-KW"/>
</dbReference>
<dbReference type="FunFam" id="3.40.50.300:FF:000393">
    <property type="entry name" value="ADP-ribosylation factor-like 2, arl2"/>
    <property type="match status" value="1"/>
</dbReference>
<evidence type="ECO:0000313" key="11">
    <source>
        <dbReference type="WBParaSite" id="TMUE_3000013016.1"/>
    </source>
</evidence>
<keyword evidence="3 7" id="KW-0547">Nucleotide-binding</keyword>
<dbReference type="InterPro" id="IPR006689">
    <property type="entry name" value="Small_GTPase_ARF/SAR"/>
</dbReference>
<comment type="similarity">
    <text evidence="1 9">Belongs to the small GTPase superfamily. Arf family.</text>
</comment>
<keyword evidence="10" id="KW-1185">Reference proteome</keyword>
<name>A0A5S6R048_TRIMR</name>
<dbReference type="PANTHER" id="PTHR45697">
    <property type="entry name" value="ADP-RIBOSYLATION FACTOR-LIKE PROTEIN 2-RELATED"/>
    <property type="match status" value="1"/>
</dbReference>
<keyword evidence="8" id="KW-0460">Magnesium</keyword>
<evidence type="ECO:0000256" key="6">
    <source>
        <dbReference type="ARBA" id="ARBA00026198"/>
    </source>
</evidence>
<dbReference type="STRING" id="70415.A0A5S6R048"/>
<dbReference type="InterPro" id="IPR005225">
    <property type="entry name" value="Small_GTP-bd"/>
</dbReference>
<dbReference type="SMART" id="SM00177">
    <property type="entry name" value="ARF"/>
    <property type="match status" value="1"/>
</dbReference>
<keyword evidence="2" id="KW-0519">Myristate</keyword>
<sequence length="184" mass="21217">MGLLTILKKLKEKEKEMRILVIGFDNAGKTSMLKRLMGEDFSITAPTFGFNIKTLCYRGYKLNIWDVGGQVMLRSYWRNYFEETDGIFWVVDSTDTERLEDCRKELQSLLSEERLISSTLAVLANKQDLDNATSIKVISDLLHLDQIKDHHWRCFPCSALTGQNVVEAVDWLVNDIASRMFTLE</sequence>
<evidence type="ECO:0000313" key="10">
    <source>
        <dbReference type="Proteomes" id="UP000046395"/>
    </source>
</evidence>
<evidence type="ECO:0000256" key="2">
    <source>
        <dbReference type="ARBA" id="ARBA00022707"/>
    </source>
</evidence>
<evidence type="ECO:0000256" key="8">
    <source>
        <dbReference type="PIRSR" id="PIRSR606689-2"/>
    </source>
</evidence>
<dbReference type="WBParaSite" id="TMUE_3000013016.1">
    <property type="protein sequence ID" value="TMUE_3000013016.1"/>
    <property type="gene ID" value="WBGene00287081"/>
</dbReference>
<feature type="binding site" evidence="8">
    <location>
        <position position="47"/>
    </location>
    <ligand>
        <name>Mg(2+)</name>
        <dbReference type="ChEBI" id="CHEBI:18420"/>
    </ligand>
</feature>
<dbReference type="NCBIfam" id="TIGR00231">
    <property type="entry name" value="small_GTP"/>
    <property type="match status" value="1"/>
</dbReference>
<feature type="binding site" evidence="7">
    <location>
        <position position="69"/>
    </location>
    <ligand>
        <name>GTP</name>
        <dbReference type="ChEBI" id="CHEBI:37565"/>
    </ligand>
</feature>
<proteinExistence type="inferred from homology"/>
<evidence type="ECO:0000256" key="3">
    <source>
        <dbReference type="ARBA" id="ARBA00022741"/>
    </source>
</evidence>
<dbReference type="InterPro" id="IPR044612">
    <property type="entry name" value="ARL2/3"/>
</dbReference>
<feature type="binding site" evidence="7">
    <location>
        <begin position="23"/>
        <end position="30"/>
    </location>
    <ligand>
        <name>GTP</name>
        <dbReference type="ChEBI" id="CHEBI:37565"/>
    </ligand>
</feature>
<dbReference type="PROSITE" id="PS51419">
    <property type="entry name" value="RAB"/>
    <property type="match status" value="1"/>
</dbReference>